<dbReference type="InterPro" id="IPR004161">
    <property type="entry name" value="EFTu-like_2"/>
</dbReference>
<dbReference type="PROSITE" id="PS51722">
    <property type="entry name" value="G_TR_2"/>
    <property type="match status" value="1"/>
</dbReference>
<gene>
    <name evidence="8 10" type="primary">fusA</name>
    <name evidence="10" type="ORF">ENV54_00195</name>
</gene>
<feature type="domain" description="Tr-type G" evidence="9">
    <location>
        <begin position="8"/>
        <end position="290"/>
    </location>
</feature>
<accession>A0A7C4EVE4</accession>
<dbReference type="AlphaFoldDB" id="A0A7C4EVE4"/>
<dbReference type="SUPFAM" id="SSF50447">
    <property type="entry name" value="Translation proteins"/>
    <property type="match status" value="1"/>
</dbReference>
<dbReference type="Gene3D" id="3.30.70.870">
    <property type="entry name" value="Elongation Factor G (Translational Gtpase), domain 3"/>
    <property type="match status" value="1"/>
</dbReference>
<dbReference type="InterPro" id="IPR005517">
    <property type="entry name" value="Transl_elong_EFG/EF2_IV"/>
</dbReference>
<proteinExistence type="inferred from homology"/>
<dbReference type="NCBIfam" id="NF009379">
    <property type="entry name" value="PRK12740.1-3"/>
    <property type="match status" value="1"/>
</dbReference>
<dbReference type="CDD" id="cd03713">
    <property type="entry name" value="EFG_mtEFG_C"/>
    <property type="match status" value="1"/>
</dbReference>
<dbReference type="FunFam" id="3.30.230.10:FF:000003">
    <property type="entry name" value="Elongation factor G"/>
    <property type="match status" value="1"/>
</dbReference>
<dbReference type="CDD" id="cd16262">
    <property type="entry name" value="EFG_III"/>
    <property type="match status" value="1"/>
</dbReference>
<evidence type="ECO:0000256" key="6">
    <source>
        <dbReference type="ARBA" id="ARBA00023134"/>
    </source>
</evidence>
<feature type="binding site" evidence="8">
    <location>
        <begin position="88"/>
        <end position="92"/>
    </location>
    <ligand>
        <name>GTP</name>
        <dbReference type="ChEBI" id="CHEBI:37565"/>
    </ligand>
</feature>
<dbReference type="PANTHER" id="PTHR43261">
    <property type="entry name" value="TRANSLATION ELONGATION FACTOR G-RELATED"/>
    <property type="match status" value="1"/>
</dbReference>
<comment type="similarity">
    <text evidence="1 8">Belongs to the TRAFAC class translation factor GTPase superfamily. Classic translation factor GTPase family. EF-G/EF-2 subfamily.</text>
</comment>
<dbReference type="Pfam" id="PF00679">
    <property type="entry name" value="EFG_C"/>
    <property type="match status" value="1"/>
</dbReference>
<feature type="binding site" evidence="8">
    <location>
        <begin position="17"/>
        <end position="24"/>
    </location>
    <ligand>
        <name>GTP</name>
        <dbReference type="ChEBI" id="CHEBI:37565"/>
    </ligand>
</feature>
<dbReference type="InterPro" id="IPR035647">
    <property type="entry name" value="EFG_III/V"/>
</dbReference>
<dbReference type="Pfam" id="PF03144">
    <property type="entry name" value="GTP_EFTU_D2"/>
    <property type="match status" value="1"/>
</dbReference>
<dbReference type="CDD" id="cd04088">
    <property type="entry name" value="EFG_mtEFG_II"/>
    <property type="match status" value="1"/>
</dbReference>
<keyword evidence="4 8" id="KW-0251">Elongation factor</keyword>
<dbReference type="InterPro" id="IPR027417">
    <property type="entry name" value="P-loop_NTPase"/>
</dbReference>
<organism evidence="10">
    <name type="scientific">Desulfomonile tiedjei</name>
    <dbReference type="NCBI Taxonomy" id="2358"/>
    <lineage>
        <taxon>Bacteria</taxon>
        <taxon>Pseudomonadati</taxon>
        <taxon>Thermodesulfobacteriota</taxon>
        <taxon>Desulfomonilia</taxon>
        <taxon>Desulfomonilales</taxon>
        <taxon>Desulfomonilaceae</taxon>
        <taxon>Desulfomonile</taxon>
    </lineage>
</organism>
<evidence type="ECO:0000313" key="10">
    <source>
        <dbReference type="EMBL" id="HGH59697.1"/>
    </source>
</evidence>
<dbReference type="InterPro" id="IPR009000">
    <property type="entry name" value="Transl_B-barrel_sf"/>
</dbReference>
<dbReference type="PRINTS" id="PR00315">
    <property type="entry name" value="ELONGATNFCT"/>
</dbReference>
<keyword evidence="5 8" id="KW-0648">Protein biosynthesis</keyword>
<keyword evidence="3 8" id="KW-0547">Nucleotide-binding</keyword>
<evidence type="ECO:0000259" key="9">
    <source>
        <dbReference type="PROSITE" id="PS51722"/>
    </source>
</evidence>
<dbReference type="Gene3D" id="3.30.70.240">
    <property type="match status" value="1"/>
</dbReference>
<dbReference type="InterPro" id="IPR035649">
    <property type="entry name" value="EFG_V"/>
</dbReference>
<dbReference type="CDD" id="cd01434">
    <property type="entry name" value="EFG_mtEFG1_IV"/>
    <property type="match status" value="1"/>
</dbReference>
<evidence type="ECO:0000256" key="4">
    <source>
        <dbReference type="ARBA" id="ARBA00022768"/>
    </source>
</evidence>
<dbReference type="Pfam" id="PF03764">
    <property type="entry name" value="EFG_IV"/>
    <property type="match status" value="1"/>
</dbReference>
<dbReference type="SUPFAM" id="SSF54211">
    <property type="entry name" value="Ribosomal protein S5 domain 2-like"/>
    <property type="match status" value="1"/>
</dbReference>
<evidence type="ECO:0000256" key="3">
    <source>
        <dbReference type="ARBA" id="ARBA00022741"/>
    </source>
</evidence>
<evidence type="ECO:0000256" key="5">
    <source>
        <dbReference type="ARBA" id="ARBA00022917"/>
    </source>
</evidence>
<evidence type="ECO:0000256" key="8">
    <source>
        <dbReference type="HAMAP-Rule" id="MF_00054"/>
    </source>
</evidence>
<dbReference type="InterPro" id="IPR005225">
    <property type="entry name" value="Small_GTP-bd"/>
</dbReference>
<sequence length="701" mass="77530">MARITPIERYRNIGISAHIDAGKTTTTERILFYTGVNHKIGEVHDGAATMDWMEQEQERGITITSAATTCFWKGMDRSLPDHRINIIDTPGHVDFTIEVERSMRVLDGACMVYCAVGGVQPQSETVWRQANKYKVPRLAFVNKMDRTGANFFKVYEQMRTRLKANPVPIVVPIGAEENFTGVVDLIKMKAIIWDEASQGMKFSYEEIPADLVETCKEWREKMVEAAAESSEELMNQYLETGELSEAEIKQGLRARTIASEIQPMLCGTAFKNKGVQRMLDAVIEFMPSPVDIPPVMGHDDDEKEVVRKADDSEKFSALAFKLMTDPYVGQLTFIRVYSGVLASGDTVYNPIKGKKERIGRLLQMHANNREEIKEVRAGDIAAAVGLKEVTTGETLCSPDAIVTLEKMVFPEPVIAQAVEPKTKADQEKMGLALQRLAQEDPSFRVKTDEESGQTIISGMGELHLEIIVDRMKREFGVEANVGKPQVAYRETIRKTVENAEGKFVRQSGGKGQYGHVVLKVEPNEVGKGFEFVDAIKGGVVPREYIPAVQKGVEESLNAGVLAGYPVVDVKVTLHFGSYHDVDSSEQAFKIAASMGFKEGCRKANPVILEPMMAVEVETPEEYAGNVMGDLSSRRGMVQGMEDMVGGGKAIKAEVPLSEMFGYSTTLRSMSQGRATYSMEFKHYSEAPKNVADAIVSARASK</sequence>
<dbReference type="InterPro" id="IPR014721">
    <property type="entry name" value="Ribsml_uS5_D2-typ_fold_subgr"/>
</dbReference>
<dbReference type="Gene3D" id="2.40.30.10">
    <property type="entry name" value="Translation factors"/>
    <property type="match status" value="1"/>
</dbReference>
<dbReference type="Gene3D" id="3.30.230.10">
    <property type="match status" value="1"/>
</dbReference>
<dbReference type="SUPFAM" id="SSF54980">
    <property type="entry name" value="EF-G C-terminal domain-like"/>
    <property type="match status" value="2"/>
</dbReference>
<dbReference type="GO" id="GO:0003746">
    <property type="term" value="F:translation elongation factor activity"/>
    <property type="evidence" value="ECO:0007669"/>
    <property type="project" value="UniProtKB-UniRule"/>
</dbReference>
<dbReference type="SMART" id="SM00889">
    <property type="entry name" value="EFG_IV"/>
    <property type="match status" value="1"/>
</dbReference>
<dbReference type="InterPro" id="IPR004540">
    <property type="entry name" value="Transl_elong_EFG/EF2"/>
</dbReference>
<keyword evidence="6 8" id="KW-0342">GTP-binding</keyword>
<comment type="subcellular location">
    <subcellularLocation>
        <location evidence="8">Cytoplasm</location>
    </subcellularLocation>
</comment>
<dbReference type="GO" id="GO:0032790">
    <property type="term" value="P:ribosome disassembly"/>
    <property type="evidence" value="ECO:0007669"/>
    <property type="project" value="TreeGrafter"/>
</dbReference>
<dbReference type="InterPro" id="IPR000640">
    <property type="entry name" value="EFG_V-like"/>
</dbReference>
<dbReference type="SUPFAM" id="SSF52540">
    <property type="entry name" value="P-loop containing nucleoside triphosphate hydrolases"/>
    <property type="match status" value="1"/>
</dbReference>
<dbReference type="FunFam" id="3.30.70.870:FF:000001">
    <property type="entry name" value="Elongation factor G"/>
    <property type="match status" value="1"/>
</dbReference>
<dbReference type="NCBIfam" id="TIGR00484">
    <property type="entry name" value="EF-G"/>
    <property type="match status" value="1"/>
</dbReference>
<dbReference type="NCBIfam" id="TIGR00231">
    <property type="entry name" value="small_GTP"/>
    <property type="match status" value="1"/>
</dbReference>
<dbReference type="FunFam" id="2.40.30.10:FF:000006">
    <property type="entry name" value="Elongation factor G"/>
    <property type="match status" value="1"/>
</dbReference>
<dbReference type="Pfam" id="PF14492">
    <property type="entry name" value="EFG_III"/>
    <property type="match status" value="1"/>
</dbReference>
<dbReference type="CDD" id="cd01886">
    <property type="entry name" value="EF-G"/>
    <property type="match status" value="1"/>
</dbReference>
<evidence type="ECO:0000256" key="7">
    <source>
        <dbReference type="ARBA" id="ARBA00024731"/>
    </source>
</evidence>
<dbReference type="GO" id="GO:0003924">
    <property type="term" value="F:GTPase activity"/>
    <property type="evidence" value="ECO:0007669"/>
    <property type="project" value="InterPro"/>
</dbReference>
<dbReference type="SMART" id="SM00838">
    <property type="entry name" value="EFG_C"/>
    <property type="match status" value="1"/>
</dbReference>
<evidence type="ECO:0000256" key="1">
    <source>
        <dbReference type="ARBA" id="ARBA00005870"/>
    </source>
</evidence>
<comment type="caution">
    <text evidence="10">The sequence shown here is derived from an EMBL/GenBank/DDBJ whole genome shotgun (WGS) entry which is preliminary data.</text>
</comment>
<dbReference type="FunFam" id="3.30.70.240:FF:000001">
    <property type="entry name" value="Elongation factor G"/>
    <property type="match status" value="1"/>
</dbReference>
<dbReference type="InterPro" id="IPR031157">
    <property type="entry name" value="G_TR_CS"/>
</dbReference>
<dbReference type="GO" id="GO:0005737">
    <property type="term" value="C:cytoplasm"/>
    <property type="evidence" value="ECO:0007669"/>
    <property type="project" value="UniProtKB-SubCell"/>
</dbReference>
<dbReference type="Gene3D" id="3.40.50.300">
    <property type="entry name" value="P-loop containing nucleotide triphosphate hydrolases"/>
    <property type="match status" value="1"/>
</dbReference>
<dbReference type="PROSITE" id="PS00301">
    <property type="entry name" value="G_TR_1"/>
    <property type="match status" value="1"/>
</dbReference>
<dbReference type="HAMAP" id="MF_00054_B">
    <property type="entry name" value="EF_G_EF_2_B"/>
    <property type="match status" value="1"/>
</dbReference>
<dbReference type="InterPro" id="IPR000795">
    <property type="entry name" value="T_Tr_GTP-bd_dom"/>
</dbReference>
<feature type="binding site" evidence="8">
    <location>
        <begin position="142"/>
        <end position="145"/>
    </location>
    <ligand>
        <name>GTP</name>
        <dbReference type="ChEBI" id="CHEBI:37565"/>
    </ligand>
</feature>
<dbReference type="FunFam" id="3.40.50.300:FF:000029">
    <property type="entry name" value="Elongation factor G"/>
    <property type="match status" value="1"/>
</dbReference>
<reference evidence="10" key="1">
    <citation type="journal article" date="2020" name="mSystems">
        <title>Genome- and Community-Level Interaction Insights into Carbon Utilization and Element Cycling Functions of Hydrothermarchaeota in Hydrothermal Sediment.</title>
        <authorList>
            <person name="Zhou Z."/>
            <person name="Liu Y."/>
            <person name="Xu W."/>
            <person name="Pan J."/>
            <person name="Luo Z.H."/>
            <person name="Li M."/>
        </authorList>
    </citation>
    <scope>NUCLEOTIDE SEQUENCE [LARGE SCALE GENOMIC DNA]</scope>
    <source>
        <strain evidence="10">SpSt-769</strain>
    </source>
</reference>
<dbReference type="PANTHER" id="PTHR43261:SF1">
    <property type="entry name" value="RIBOSOME-RELEASING FACTOR 2, MITOCHONDRIAL"/>
    <property type="match status" value="1"/>
</dbReference>
<comment type="function">
    <text evidence="7 8">Catalyzes the GTP-dependent ribosomal translocation step during translation elongation. During this step, the ribosome changes from the pre-translocational (PRE) to the post-translocational (POST) state as the newly formed A-site-bound peptidyl-tRNA and P-site-bound deacylated tRNA move to the P and E sites, respectively. Catalyzes the coordinated movement of the two tRNA molecules, the mRNA and conformational changes in the ribosome.</text>
</comment>
<name>A0A7C4EVE4_9BACT</name>
<dbReference type="EMBL" id="DTGT01000007">
    <property type="protein sequence ID" value="HGH59697.1"/>
    <property type="molecule type" value="Genomic_DNA"/>
</dbReference>
<dbReference type="InterPro" id="IPR020568">
    <property type="entry name" value="Ribosomal_Su5_D2-typ_SF"/>
</dbReference>
<keyword evidence="8" id="KW-0963">Cytoplasm</keyword>
<dbReference type="Pfam" id="PF00009">
    <property type="entry name" value="GTP_EFTU"/>
    <property type="match status" value="1"/>
</dbReference>
<dbReference type="GO" id="GO:0005525">
    <property type="term" value="F:GTP binding"/>
    <property type="evidence" value="ECO:0007669"/>
    <property type="project" value="UniProtKB-UniRule"/>
</dbReference>
<dbReference type="InterPro" id="IPR047872">
    <property type="entry name" value="EFG_IV"/>
</dbReference>
<dbReference type="NCBIfam" id="NF009381">
    <property type="entry name" value="PRK12740.1-5"/>
    <property type="match status" value="1"/>
</dbReference>
<dbReference type="InterPro" id="IPR009022">
    <property type="entry name" value="EFG_III"/>
</dbReference>
<evidence type="ECO:0000256" key="2">
    <source>
        <dbReference type="ARBA" id="ARBA00017872"/>
    </source>
</evidence>
<protein>
    <recommendedName>
        <fullName evidence="2 8">Elongation factor G</fullName>
        <shortName evidence="8">EF-G</shortName>
    </recommendedName>
</protein>
<dbReference type="InterPro" id="IPR041095">
    <property type="entry name" value="EFG_II"/>
</dbReference>